<keyword evidence="1" id="KW-0472">Membrane</keyword>
<evidence type="ECO:0000313" key="4">
    <source>
        <dbReference type="Proteomes" id="UP000326939"/>
    </source>
</evidence>
<evidence type="ECO:0000313" key="3">
    <source>
        <dbReference type="EMBL" id="KAB5560835.1"/>
    </source>
</evidence>
<keyword evidence="4" id="KW-1185">Reference proteome</keyword>
<gene>
    <name evidence="3" type="ORF">DKX38_005792</name>
</gene>
<keyword evidence="1" id="KW-1133">Transmembrane helix</keyword>
<feature type="chain" id="PRO_5024440062" description="Legume lectin domain-containing protein" evidence="2">
    <location>
        <begin position="23"/>
        <end position="249"/>
    </location>
</feature>
<protein>
    <recommendedName>
        <fullName evidence="5">Legume lectin domain-containing protein</fullName>
    </recommendedName>
</protein>
<sequence length="249" mass="27194">MAPSKLILSLFILLSFLSLSCSARPCKTLFISSYSLSIKPLDPHPNPSNPSSGFLIVTEIEETSTSTLHSNFYNRRFIPFIPKANHEKPHEIYDKKGFQETDQVGSVWNGFGSYDLSSLRDRTKDILSVVVALLFGVGCGALTAATMYLVWSFFSPSHPRFCDYFDGDFSGDDEEEDVKKTGYVKIPAAEQVKGVDSGALIARVSVDDDLIGCGVDFSGEVGINVAFDHQKVPATAISAEALSGEWMSI</sequence>
<organism evidence="3 4">
    <name type="scientific">Salix brachista</name>
    <dbReference type="NCBI Taxonomy" id="2182728"/>
    <lineage>
        <taxon>Eukaryota</taxon>
        <taxon>Viridiplantae</taxon>
        <taxon>Streptophyta</taxon>
        <taxon>Embryophyta</taxon>
        <taxon>Tracheophyta</taxon>
        <taxon>Spermatophyta</taxon>
        <taxon>Magnoliopsida</taxon>
        <taxon>eudicotyledons</taxon>
        <taxon>Gunneridae</taxon>
        <taxon>Pentapetalae</taxon>
        <taxon>rosids</taxon>
        <taxon>fabids</taxon>
        <taxon>Malpighiales</taxon>
        <taxon>Salicaceae</taxon>
        <taxon>Saliceae</taxon>
        <taxon>Salix</taxon>
    </lineage>
</organism>
<keyword evidence="2" id="KW-0732">Signal</keyword>
<feature type="transmembrane region" description="Helical" evidence="1">
    <location>
        <begin position="126"/>
        <end position="151"/>
    </location>
</feature>
<dbReference type="PANTHER" id="PTHR35107">
    <property type="entry name" value="EXPRESSED PROTEIN"/>
    <property type="match status" value="1"/>
</dbReference>
<feature type="signal peptide" evidence="2">
    <location>
        <begin position="1"/>
        <end position="22"/>
    </location>
</feature>
<dbReference type="Proteomes" id="UP000326939">
    <property type="component" value="Chromosome 4"/>
</dbReference>
<keyword evidence="1" id="KW-0812">Transmembrane</keyword>
<evidence type="ECO:0008006" key="5">
    <source>
        <dbReference type="Google" id="ProtNLM"/>
    </source>
</evidence>
<comment type="caution">
    <text evidence="3">The sequence shown here is derived from an EMBL/GenBank/DDBJ whole genome shotgun (WGS) entry which is preliminary data.</text>
</comment>
<reference evidence="4" key="1">
    <citation type="journal article" date="2019" name="Gigascience">
        <title>De novo genome assembly of the endangered Acer yangbiense, a plant species with extremely small populations endemic to Yunnan Province, China.</title>
        <authorList>
            <person name="Yang J."/>
            <person name="Wariss H.M."/>
            <person name="Tao L."/>
            <person name="Zhang R."/>
            <person name="Yun Q."/>
            <person name="Hollingsworth P."/>
            <person name="Dao Z."/>
            <person name="Luo G."/>
            <person name="Guo H."/>
            <person name="Ma Y."/>
            <person name="Sun W."/>
        </authorList>
    </citation>
    <scope>NUCLEOTIDE SEQUENCE [LARGE SCALE GENOMIC DNA]</scope>
    <source>
        <strain evidence="4">cv. br00</strain>
    </source>
</reference>
<accession>A0A5N5N092</accession>
<proteinExistence type="predicted"/>
<dbReference type="AlphaFoldDB" id="A0A5N5N092"/>
<dbReference type="PANTHER" id="PTHR35107:SF2">
    <property type="entry name" value="EXPRESSED PROTEIN"/>
    <property type="match status" value="1"/>
</dbReference>
<evidence type="ECO:0000256" key="1">
    <source>
        <dbReference type="SAM" id="Phobius"/>
    </source>
</evidence>
<evidence type="ECO:0000256" key="2">
    <source>
        <dbReference type="SAM" id="SignalP"/>
    </source>
</evidence>
<name>A0A5N5N092_9ROSI</name>
<dbReference type="EMBL" id="VDCV01000004">
    <property type="protein sequence ID" value="KAB5560835.1"/>
    <property type="molecule type" value="Genomic_DNA"/>
</dbReference>
<dbReference type="PROSITE" id="PS51257">
    <property type="entry name" value="PROKAR_LIPOPROTEIN"/>
    <property type="match status" value="1"/>
</dbReference>